<accession>A0A5R8YQE5</accession>
<evidence type="ECO:0000313" key="4">
    <source>
        <dbReference type="Proteomes" id="UP000309033"/>
    </source>
</evidence>
<evidence type="ECO:0000259" key="2">
    <source>
        <dbReference type="PROSITE" id="PS50106"/>
    </source>
</evidence>
<feature type="chain" id="PRO_5039260778" evidence="1">
    <location>
        <begin position="28"/>
        <end position="484"/>
    </location>
</feature>
<evidence type="ECO:0000313" key="3">
    <source>
        <dbReference type="EMBL" id="TLP55691.1"/>
    </source>
</evidence>
<dbReference type="InterPro" id="IPR036034">
    <property type="entry name" value="PDZ_sf"/>
</dbReference>
<name>A0A5R8YQE5_9ACTN</name>
<evidence type="ECO:0000256" key="1">
    <source>
        <dbReference type="SAM" id="SignalP"/>
    </source>
</evidence>
<dbReference type="InterPro" id="IPR029045">
    <property type="entry name" value="ClpP/crotonase-like_dom_sf"/>
</dbReference>
<sequence>MAPEAAVVTVRSVAAGLVLLLTVACTAQTPPRAEPGPTTAGGSAVCAPPRGAPAPETPTTIDVVEQAYFCILADYYGGATLDARSLLSAGFVAFTQELNRGGRDVPEATMPAFTGDRKRDWAAFETVYRRVVDRLPADAGLREKLAAATLEAVVAALDDDHARWNHGRRRPPDSYDDDQYGLGLRASAGPQVNVNPGTALPPLFVTAVLGGPAKAAGLRPGDVVESIDGSAPFVDGTVTPAAVTALYPQYPEDRPVRLRLLRQSSGRRWTVTLKPGLYQPDPAAVQVVTSKPLEHGVAYVRLSGFAPDVADRTLRAISRMGGGRTLTGVVLDLRGNGGGSPDEVNRLLGAFAHDKVTAYQCAADGGCEAMRTDDSVALLGLPLVVLTDRGCASACEHFSSAVKDLRLGRLVGTRTAGAVSGPAQPYLLGDNTLLAFPSRHHLAPGREVIDRVGVAPDYHVPPTPEDAAAGRDPALDKALALLHG</sequence>
<feature type="signal peptide" evidence="1">
    <location>
        <begin position="1"/>
        <end position="27"/>
    </location>
</feature>
<proteinExistence type="predicted"/>
<reference evidence="3" key="1">
    <citation type="submission" date="2019-05" db="EMBL/GenBank/DDBJ databases">
        <title>Isolation, diversity and antifungal activity of Actinobacteria from wheat.</title>
        <authorList>
            <person name="Yu B."/>
        </authorList>
    </citation>
    <scope>NUCLEOTIDE SEQUENCE [LARGE SCALE GENOMIC DNA]</scope>
    <source>
        <strain evidence="3">NEAU-HEGS1-5</strain>
    </source>
</reference>
<dbReference type="GO" id="GO:0004175">
    <property type="term" value="F:endopeptidase activity"/>
    <property type="evidence" value="ECO:0007669"/>
    <property type="project" value="TreeGrafter"/>
</dbReference>
<dbReference type="Gene3D" id="2.30.42.10">
    <property type="match status" value="1"/>
</dbReference>
<dbReference type="SMART" id="SM00245">
    <property type="entry name" value="TSPc"/>
    <property type="match status" value="1"/>
</dbReference>
<dbReference type="GO" id="GO:0006508">
    <property type="term" value="P:proteolysis"/>
    <property type="evidence" value="ECO:0007669"/>
    <property type="project" value="InterPro"/>
</dbReference>
<dbReference type="GO" id="GO:0030288">
    <property type="term" value="C:outer membrane-bounded periplasmic space"/>
    <property type="evidence" value="ECO:0007669"/>
    <property type="project" value="TreeGrafter"/>
</dbReference>
<dbReference type="GO" id="GO:0007165">
    <property type="term" value="P:signal transduction"/>
    <property type="evidence" value="ECO:0007669"/>
    <property type="project" value="TreeGrafter"/>
</dbReference>
<dbReference type="OrthoDB" id="9812068at2"/>
<comment type="caution">
    <text evidence="3">The sequence shown here is derived from an EMBL/GenBank/DDBJ whole genome shotgun (WGS) entry which is preliminary data.</text>
</comment>
<keyword evidence="4" id="KW-1185">Reference proteome</keyword>
<dbReference type="AlphaFoldDB" id="A0A5R8YQE5"/>
<dbReference type="Pfam" id="PF03572">
    <property type="entry name" value="Peptidase_S41"/>
    <property type="match status" value="1"/>
</dbReference>
<dbReference type="Gene3D" id="3.90.226.10">
    <property type="entry name" value="2-enoyl-CoA Hydratase, Chain A, domain 1"/>
    <property type="match status" value="1"/>
</dbReference>
<dbReference type="CDD" id="cd07562">
    <property type="entry name" value="Peptidase_S41_TRI"/>
    <property type="match status" value="1"/>
</dbReference>
<dbReference type="PANTHER" id="PTHR32060:SF30">
    <property type="entry name" value="CARBOXY-TERMINAL PROCESSING PROTEASE CTPA"/>
    <property type="match status" value="1"/>
</dbReference>
<dbReference type="InterPro" id="IPR001478">
    <property type="entry name" value="PDZ"/>
</dbReference>
<dbReference type="Proteomes" id="UP000309033">
    <property type="component" value="Unassembled WGS sequence"/>
</dbReference>
<dbReference type="SUPFAM" id="SSF50156">
    <property type="entry name" value="PDZ domain-like"/>
    <property type="match status" value="1"/>
</dbReference>
<dbReference type="InterPro" id="IPR005151">
    <property type="entry name" value="Tail-specific_protease"/>
</dbReference>
<dbReference type="SUPFAM" id="SSF52096">
    <property type="entry name" value="ClpP/crotonase"/>
    <property type="match status" value="1"/>
</dbReference>
<feature type="domain" description="PDZ" evidence="2">
    <location>
        <begin position="182"/>
        <end position="246"/>
    </location>
</feature>
<gene>
    <name evidence="3" type="ORF">FED44_24940</name>
</gene>
<dbReference type="PROSITE" id="PS50106">
    <property type="entry name" value="PDZ"/>
    <property type="match status" value="1"/>
</dbReference>
<organism evidence="3 4">
    <name type="scientific">Microbispora triticiradicis</name>
    <dbReference type="NCBI Taxonomy" id="2200763"/>
    <lineage>
        <taxon>Bacteria</taxon>
        <taxon>Bacillati</taxon>
        <taxon>Actinomycetota</taxon>
        <taxon>Actinomycetes</taxon>
        <taxon>Streptosporangiales</taxon>
        <taxon>Streptosporangiaceae</taxon>
        <taxon>Microbispora</taxon>
    </lineage>
</organism>
<dbReference type="SMART" id="SM00228">
    <property type="entry name" value="PDZ"/>
    <property type="match status" value="1"/>
</dbReference>
<dbReference type="GO" id="GO:0008236">
    <property type="term" value="F:serine-type peptidase activity"/>
    <property type="evidence" value="ECO:0007669"/>
    <property type="project" value="InterPro"/>
</dbReference>
<keyword evidence="1" id="KW-0732">Signal</keyword>
<dbReference type="PANTHER" id="PTHR32060">
    <property type="entry name" value="TAIL-SPECIFIC PROTEASE"/>
    <property type="match status" value="1"/>
</dbReference>
<dbReference type="EMBL" id="VANP01000010">
    <property type="protein sequence ID" value="TLP55691.1"/>
    <property type="molecule type" value="Genomic_DNA"/>
</dbReference>
<protein>
    <submittedName>
        <fullName evidence="3">Peptidase</fullName>
    </submittedName>
</protein>